<sequence>MAHAEAQMAFSQEEYFPRKHDLRKVTQAQSNDIVFNADQHHREREPKREVDQQSPTKSFHKRDEETEIAEMCMDDTQSRCSKS</sequence>
<feature type="region of interest" description="Disordered" evidence="1">
    <location>
        <begin position="36"/>
        <end position="83"/>
    </location>
</feature>
<feature type="compositionally biased region" description="Basic and acidic residues" evidence="1">
    <location>
        <begin position="38"/>
        <end position="51"/>
    </location>
</feature>
<evidence type="ECO:0000313" key="2">
    <source>
        <dbReference type="EMBL" id="KAJ5727202.1"/>
    </source>
</evidence>
<reference evidence="2" key="1">
    <citation type="journal article" date="2023" name="IMA Fungus">
        <title>Comparative genomic study of the Penicillium genus elucidates a diverse pangenome and 15 lateral gene transfer events.</title>
        <authorList>
            <person name="Petersen C."/>
            <person name="Sorensen T."/>
            <person name="Nielsen M.R."/>
            <person name="Sondergaard T.E."/>
            <person name="Sorensen J.L."/>
            <person name="Fitzpatrick D.A."/>
            <person name="Frisvad J.C."/>
            <person name="Nielsen K.L."/>
        </authorList>
    </citation>
    <scope>NUCLEOTIDE SEQUENCE</scope>
    <source>
        <strain evidence="2">IBT 17514</strain>
    </source>
</reference>
<proteinExistence type="predicted"/>
<reference evidence="2" key="2">
    <citation type="submission" date="2023-01" db="EMBL/GenBank/DDBJ databases">
        <authorList>
            <person name="Petersen C."/>
        </authorList>
    </citation>
    <scope>NUCLEOTIDE SEQUENCE</scope>
    <source>
        <strain evidence="2">IBT 17514</strain>
    </source>
</reference>
<dbReference type="Proteomes" id="UP001215712">
    <property type="component" value="Unassembled WGS sequence"/>
</dbReference>
<gene>
    <name evidence="2" type="ORF">N7493_005022</name>
</gene>
<comment type="caution">
    <text evidence="2">The sequence shown here is derived from an EMBL/GenBank/DDBJ whole genome shotgun (WGS) entry which is preliminary data.</text>
</comment>
<evidence type="ECO:0000256" key="1">
    <source>
        <dbReference type="SAM" id="MobiDB-lite"/>
    </source>
</evidence>
<organism evidence="2 3">
    <name type="scientific">Penicillium malachiteum</name>
    <dbReference type="NCBI Taxonomy" id="1324776"/>
    <lineage>
        <taxon>Eukaryota</taxon>
        <taxon>Fungi</taxon>
        <taxon>Dikarya</taxon>
        <taxon>Ascomycota</taxon>
        <taxon>Pezizomycotina</taxon>
        <taxon>Eurotiomycetes</taxon>
        <taxon>Eurotiomycetidae</taxon>
        <taxon>Eurotiales</taxon>
        <taxon>Aspergillaceae</taxon>
        <taxon>Penicillium</taxon>
    </lineage>
</organism>
<dbReference type="EMBL" id="JAQJAN010000006">
    <property type="protein sequence ID" value="KAJ5727202.1"/>
    <property type="molecule type" value="Genomic_DNA"/>
</dbReference>
<evidence type="ECO:0000313" key="3">
    <source>
        <dbReference type="Proteomes" id="UP001215712"/>
    </source>
</evidence>
<dbReference type="AlphaFoldDB" id="A0AAD6HLY2"/>
<protein>
    <submittedName>
        <fullName evidence="2">Uncharacterized protein</fullName>
    </submittedName>
</protein>
<keyword evidence="3" id="KW-1185">Reference proteome</keyword>
<name>A0AAD6HLY2_9EURO</name>
<accession>A0AAD6HLY2</accession>